<name>A0ABW5YF45_9SPHI</name>
<accession>A0ABW5YF45</accession>
<comment type="caution">
    <text evidence="1">The sequence shown here is derived from an EMBL/GenBank/DDBJ whole genome shotgun (WGS) entry which is preliminary data.</text>
</comment>
<proteinExistence type="predicted"/>
<gene>
    <name evidence="1" type="ORF">ACFS5N_14280</name>
</gene>
<organism evidence="1 2">
    <name type="scientific">Mucilaginibacter ximonensis</name>
    <dbReference type="NCBI Taxonomy" id="538021"/>
    <lineage>
        <taxon>Bacteria</taxon>
        <taxon>Pseudomonadati</taxon>
        <taxon>Bacteroidota</taxon>
        <taxon>Sphingobacteriia</taxon>
        <taxon>Sphingobacteriales</taxon>
        <taxon>Sphingobacteriaceae</taxon>
        <taxon>Mucilaginibacter</taxon>
    </lineage>
</organism>
<dbReference type="EMBL" id="JBHUPD010000003">
    <property type="protein sequence ID" value="MFD2873649.1"/>
    <property type="molecule type" value="Genomic_DNA"/>
</dbReference>
<keyword evidence="2" id="KW-1185">Reference proteome</keyword>
<evidence type="ECO:0000313" key="2">
    <source>
        <dbReference type="Proteomes" id="UP001597557"/>
    </source>
</evidence>
<reference evidence="2" key="1">
    <citation type="journal article" date="2019" name="Int. J. Syst. Evol. Microbiol.">
        <title>The Global Catalogue of Microorganisms (GCM) 10K type strain sequencing project: providing services to taxonomists for standard genome sequencing and annotation.</title>
        <authorList>
            <consortium name="The Broad Institute Genomics Platform"/>
            <consortium name="The Broad Institute Genome Sequencing Center for Infectious Disease"/>
            <person name="Wu L."/>
            <person name="Ma J."/>
        </authorList>
    </citation>
    <scope>NUCLEOTIDE SEQUENCE [LARGE SCALE GENOMIC DNA]</scope>
    <source>
        <strain evidence="2">KCTC 22437</strain>
    </source>
</reference>
<evidence type="ECO:0000313" key="1">
    <source>
        <dbReference type="EMBL" id="MFD2873649.1"/>
    </source>
</evidence>
<protein>
    <submittedName>
        <fullName evidence="1">Uncharacterized protein</fullName>
    </submittedName>
</protein>
<dbReference type="Proteomes" id="UP001597557">
    <property type="component" value="Unassembled WGS sequence"/>
</dbReference>
<sequence length="109" mass="12349">MNAKSRKLMSLILMVVFAVKMSISLAPLFTFLDSGTAKAVIMQLEQESKGEKENAEKDALKEKKTFDEHLLAIFHFDPFLIETNYLHNQEHALLVQLYHPVVPTPPPNA</sequence>
<dbReference type="RefSeq" id="WP_377186816.1">
    <property type="nucleotide sequence ID" value="NZ_JBHUPD010000003.1"/>
</dbReference>